<evidence type="ECO:0000256" key="1">
    <source>
        <dbReference type="SAM" id="MobiDB-lite"/>
    </source>
</evidence>
<feature type="transmembrane region" description="Helical" evidence="2">
    <location>
        <begin position="98"/>
        <end position="123"/>
    </location>
</feature>
<name>A0A2U2DNY3_9HYPH</name>
<evidence type="ECO:0008006" key="5">
    <source>
        <dbReference type="Google" id="ProtNLM"/>
    </source>
</evidence>
<evidence type="ECO:0000313" key="4">
    <source>
        <dbReference type="Proteomes" id="UP000245252"/>
    </source>
</evidence>
<evidence type="ECO:0000313" key="3">
    <source>
        <dbReference type="EMBL" id="PWE55027.1"/>
    </source>
</evidence>
<organism evidence="3 4">
    <name type="scientific">Metarhizobium album</name>
    <dbReference type="NCBI Taxonomy" id="2182425"/>
    <lineage>
        <taxon>Bacteria</taxon>
        <taxon>Pseudomonadati</taxon>
        <taxon>Pseudomonadota</taxon>
        <taxon>Alphaproteobacteria</taxon>
        <taxon>Hyphomicrobiales</taxon>
        <taxon>Rhizobiaceae</taxon>
        <taxon>Metarhizobium</taxon>
    </lineage>
</organism>
<dbReference type="EMBL" id="QFBC01000007">
    <property type="protein sequence ID" value="PWE55027.1"/>
    <property type="molecule type" value="Genomic_DNA"/>
</dbReference>
<protein>
    <recommendedName>
        <fullName evidence="5">DUF3426 domain-containing protein</fullName>
    </recommendedName>
</protein>
<keyword evidence="2" id="KW-0812">Transmembrane</keyword>
<evidence type="ECO:0000256" key="2">
    <source>
        <dbReference type="SAM" id="Phobius"/>
    </source>
</evidence>
<sequence length="228" mass="24579">MATFRPRQHPNAARYDFIPPEKATPGRKVAPNRKTDIVDAEFVVIRDGRPRNNSSFRYNDNRPARTPQSQSRQASGLALLARFLVGCERLLRRVPEPLFTGFVALLFIVVFGLSGGFSGIAGASAPGPASVRPLDITHISLTPQDANGMRVLLVNGIVENRTEGTMAVPGIRADLVSGERLIASTIIEAPVSEIDGGHSRGFSARLPHPGGKIPDIRLSFTEPGVSRP</sequence>
<feature type="region of interest" description="Disordered" evidence="1">
    <location>
        <begin position="1"/>
        <end position="31"/>
    </location>
</feature>
<dbReference type="AlphaFoldDB" id="A0A2U2DNY3"/>
<keyword evidence="2" id="KW-1133">Transmembrane helix</keyword>
<dbReference type="OrthoDB" id="8283571at2"/>
<accession>A0A2U2DNY3</accession>
<dbReference type="Proteomes" id="UP000245252">
    <property type="component" value="Unassembled WGS sequence"/>
</dbReference>
<proteinExistence type="predicted"/>
<comment type="caution">
    <text evidence="3">The sequence shown here is derived from an EMBL/GenBank/DDBJ whole genome shotgun (WGS) entry which is preliminary data.</text>
</comment>
<keyword evidence="2" id="KW-0472">Membrane</keyword>
<keyword evidence="4" id="KW-1185">Reference proteome</keyword>
<gene>
    <name evidence="3" type="ORF">DEM27_16370</name>
</gene>
<dbReference type="RefSeq" id="WP_109459325.1">
    <property type="nucleotide sequence ID" value="NZ_QFBC01000007.1"/>
</dbReference>
<reference evidence="3 4" key="1">
    <citation type="submission" date="2018-05" db="EMBL/GenBank/DDBJ databases">
        <title>The draft genome of strain NS-104.</title>
        <authorList>
            <person name="Hang P."/>
            <person name="Jiang J."/>
        </authorList>
    </citation>
    <scope>NUCLEOTIDE SEQUENCE [LARGE SCALE GENOMIC DNA]</scope>
    <source>
        <strain evidence="3 4">NS-104</strain>
    </source>
</reference>
<feature type="region of interest" description="Disordered" evidence="1">
    <location>
        <begin position="51"/>
        <end position="73"/>
    </location>
</feature>